<dbReference type="SUPFAM" id="SSF53850">
    <property type="entry name" value="Periplasmic binding protein-like II"/>
    <property type="match status" value="1"/>
</dbReference>
<dbReference type="EMBL" id="WWEN01000003">
    <property type="protein sequence ID" value="MYM55439.1"/>
    <property type="molecule type" value="Genomic_DNA"/>
</dbReference>
<accession>A0A6L8LQI5</accession>
<evidence type="ECO:0000256" key="3">
    <source>
        <dbReference type="ARBA" id="ARBA00023125"/>
    </source>
</evidence>
<dbReference type="InterPro" id="IPR036388">
    <property type="entry name" value="WH-like_DNA-bd_sf"/>
</dbReference>
<dbReference type="Pfam" id="PF03466">
    <property type="entry name" value="LysR_substrate"/>
    <property type="match status" value="1"/>
</dbReference>
<dbReference type="InterPro" id="IPR005119">
    <property type="entry name" value="LysR_subst-bd"/>
</dbReference>
<dbReference type="InterPro" id="IPR036390">
    <property type="entry name" value="WH_DNA-bd_sf"/>
</dbReference>
<feature type="domain" description="HTH lysR-type" evidence="5">
    <location>
        <begin position="15"/>
        <end position="72"/>
    </location>
</feature>
<evidence type="ECO:0000313" key="6">
    <source>
        <dbReference type="EMBL" id="MYM55439.1"/>
    </source>
</evidence>
<keyword evidence="7" id="KW-1185">Reference proteome</keyword>
<comment type="similarity">
    <text evidence="1">Belongs to the LysR transcriptional regulatory family.</text>
</comment>
<dbReference type="CDD" id="cd05466">
    <property type="entry name" value="PBP2_LTTR_substrate"/>
    <property type="match status" value="1"/>
</dbReference>
<evidence type="ECO:0000256" key="2">
    <source>
        <dbReference type="ARBA" id="ARBA00023015"/>
    </source>
</evidence>
<dbReference type="AlphaFoldDB" id="A0A6L8LQI5"/>
<reference evidence="6 7" key="1">
    <citation type="submission" date="2020-01" db="EMBL/GenBank/DDBJ databases">
        <authorList>
            <person name="Chen S."/>
        </authorList>
    </citation>
    <scope>NUCLEOTIDE SEQUENCE [LARGE SCALE GENOMIC DNA]</scope>
    <source>
        <strain evidence="6 7">GS-10</strain>
    </source>
</reference>
<dbReference type="Proteomes" id="UP000479043">
    <property type="component" value="Unassembled WGS sequence"/>
</dbReference>
<evidence type="ECO:0000256" key="4">
    <source>
        <dbReference type="ARBA" id="ARBA00023163"/>
    </source>
</evidence>
<dbReference type="SUPFAM" id="SSF46785">
    <property type="entry name" value="Winged helix' DNA-binding domain"/>
    <property type="match status" value="1"/>
</dbReference>
<keyword evidence="3" id="KW-0238">DNA-binding</keyword>
<dbReference type="InterPro" id="IPR050950">
    <property type="entry name" value="HTH-type_LysR_regulators"/>
</dbReference>
<dbReference type="GO" id="GO:0005829">
    <property type="term" value="C:cytosol"/>
    <property type="evidence" value="ECO:0007669"/>
    <property type="project" value="TreeGrafter"/>
</dbReference>
<dbReference type="Pfam" id="PF00126">
    <property type="entry name" value="HTH_1"/>
    <property type="match status" value="1"/>
</dbReference>
<dbReference type="FunFam" id="1.10.10.10:FF:000001">
    <property type="entry name" value="LysR family transcriptional regulator"/>
    <property type="match status" value="1"/>
</dbReference>
<evidence type="ECO:0000313" key="7">
    <source>
        <dbReference type="Proteomes" id="UP000479043"/>
    </source>
</evidence>
<keyword evidence="2" id="KW-0805">Transcription regulation</keyword>
<evidence type="ECO:0000259" key="5">
    <source>
        <dbReference type="PROSITE" id="PS50931"/>
    </source>
</evidence>
<protein>
    <submittedName>
        <fullName evidence="6">LysR family transcriptional regulator</fullName>
    </submittedName>
</protein>
<dbReference type="GO" id="GO:0003677">
    <property type="term" value="F:DNA binding"/>
    <property type="evidence" value="ECO:0007669"/>
    <property type="project" value="UniProtKB-KW"/>
</dbReference>
<proteinExistence type="inferred from homology"/>
<dbReference type="InterPro" id="IPR000847">
    <property type="entry name" value="LysR_HTH_N"/>
</dbReference>
<evidence type="ECO:0000256" key="1">
    <source>
        <dbReference type="ARBA" id="ARBA00009437"/>
    </source>
</evidence>
<name>A0A6L8LQI5_9RHOB</name>
<sequence>MQFIQGIRYALKNTLTLQHLDILIDVVELGTFSAAAEKARLSQPAVSQQIQQLERYFGARLVERCGRKVQPTDVGRLVLQSAHRIHDELETVQDAVQPFRAGSAGRVRIGTGATACIYLLPPILGDLSRRIPGLECVVRTGNSPDIQRLLEENALDLALVTLPAAGRSLETTPLFTEDLMAIFPAGETPDGPVTAKTLAARPLVLYEDAGHTRLLIDRWFQDSGVTAKPVMELGSVEAIKEMVAAGLGWSVLPASSVAKEQGGGLGAVPLVPRLTRSLGLMVRRDKRLTAGLRQVIGALEKGLRG</sequence>
<dbReference type="GO" id="GO:0003700">
    <property type="term" value="F:DNA-binding transcription factor activity"/>
    <property type="evidence" value="ECO:0007669"/>
    <property type="project" value="InterPro"/>
</dbReference>
<organism evidence="6 7">
    <name type="scientific">Thalassovita mangrovi</name>
    <dbReference type="NCBI Taxonomy" id="2692236"/>
    <lineage>
        <taxon>Bacteria</taxon>
        <taxon>Pseudomonadati</taxon>
        <taxon>Pseudomonadota</taxon>
        <taxon>Alphaproteobacteria</taxon>
        <taxon>Rhodobacterales</taxon>
        <taxon>Roseobacteraceae</taxon>
        <taxon>Thalassovita</taxon>
    </lineage>
</organism>
<dbReference type="Gene3D" id="3.40.190.290">
    <property type="match status" value="1"/>
</dbReference>
<dbReference type="Gene3D" id="1.10.10.10">
    <property type="entry name" value="Winged helix-like DNA-binding domain superfamily/Winged helix DNA-binding domain"/>
    <property type="match status" value="1"/>
</dbReference>
<dbReference type="PROSITE" id="PS50931">
    <property type="entry name" value="HTH_LYSR"/>
    <property type="match status" value="1"/>
</dbReference>
<comment type="caution">
    <text evidence="6">The sequence shown here is derived from an EMBL/GenBank/DDBJ whole genome shotgun (WGS) entry which is preliminary data.</text>
</comment>
<keyword evidence="4" id="KW-0804">Transcription</keyword>
<gene>
    <name evidence="6" type="ORF">GR167_08985</name>
</gene>
<dbReference type="PANTHER" id="PTHR30419">
    <property type="entry name" value="HTH-TYPE TRANSCRIPTIONAL REGULATOR YBHD"/>
    <property type="match status" value="1"/>
</dbReference>
<dbReference type="PRINTS" id="PR00039">
    <property type="entry name" value="HTHLYSR"/>
</dbReference>